<evidence type="ECO:0000256" key="9">
    <source>
        <dbReference type="ARBA" id="ARBA00023276"/>
    </source>
</evidence>
<keyword evidence="11" id="KW-1185">Reference proteome</keyword>
<dbReference type="Proteomes" id="UP000593576">
    <property type="component" value="Unassembled WGS sequence"/>
</dbReference>
<dbReference type="InterPro" id="IPR000932">
    <property type="entry name" value="PS_antenna-like"/>
</dbReference>
<reference evidence="10 11" key="1">
    <citation type="journal article" date="2019" name="Genome Biol. Evol.">
        <title>Insights into the evolution of the New World diploid cottons (Gossypium, subgenus Houzingenia) based on genome sequencing.</title>
        <authorList>
            <person name="Grover C.E."/>
            <person name="Arick M.A. 2nd"/>
            <person name="Thrash A."/>
            <person name="Conover J.L."/>
            <person name="Sanders W.S."/>
            <person name="Peterson D.G."/>
            <person name="Frelichowski J.E."/>
            <person name="Scheffler J.A."/>
            <person name="Scheffler B.E."/>
            <person name="Wendel J.F."/>
        </authorList>
    </citation>
    <scope>NUCLEOTIDE SEQUENCE [LARGE SCALE GENOMIC DNA]</scope>
    <source>
        <strain evidence="10">1</strain>
        <tissue evidence="10">Leaf</tissue>
    </source>
</reference>
<dbReference type="Pfam" id="PF00421">
    <property type="entry name" value="PSII"/>
    <property type="match status" value="1"/>
</dbReference>
<gene>
    <name evidence="10" type="ORF">Goshw_023956</name>
</gene>
<proteinExistence type="predicted"/>
<dbReference type="GO" id="GO:0016168">
    <property type="term" value="F:chlorophyll binding"/>
    <property type="evidence" value="ECO:0007669"/>
    <property type="project" value="UniProtKB-KW"/>
</dbReference>
<dbReference type="InterPro" id="IPR036001">
    <property type="entry name" value="PS_II_antenna-like_sf"/>
</dbReference>
<evidence type="ECO:0000313" key="10">
    <source>
        <dbReference type="EMBL" id="MBA0881919.1"/>
    </source>
</evidence>
<evidence type="ECO:0000256" key="1">
    <source>
        <dbReference type="ARBA" id="ARBA00004141"/>
    </source>
</evidence>
<dbReference type="SUPFAM" id="SSF161077">
    <property type="entry name" value="Photosystem II antenna protein-like"/>
    <property type="match status" value="1"/>
</dbReference>
<evidence type="ECO:0000256" key="4">
    <source>
        <dbReference type="ARBA" id="ARBA00022640"/>
    </source>
</evidence>
<keyword evidence="5" id="KW-0812">Transmembrane</keyword>
<keyword evidence="9" id="KW-0604">Photosystem II</keyword>
<accession>A0A7J9NJA2</accession>
<dbReference type="GO" id="GO:0009767">
    <property type="term" value="P:photosynthetic electron transport chain"/>
    <property type="evidence" value="ECO:0007669"/>
    <property type="project" value="InterPro"/>
</dbReference>
<keyword evidence="7" id="KW-0157">Chromophore</keyword>
<keyword evidence="3" id="KW-0602">Photosynthesis</keyword>
<keyword evidence="6" id="KW-1133">Transmembrane helix</keyword>
<sequence>MGLAWYCVHTIVLNDPGRLLSVHIMHRLWLLVASVQWLYMN</sequence>
<evidence type="ECO:0000256" key="7">
    <source>
        <dbReference type="ARBA" id="ARBA00022991"/>
    </source>
</evidence>
<comment type="caution">
    <text evidence="10">The sequence shown here is derived from an EMBL/GenBank/DDBJ whole genome shotgun (WGS) entry which is preliminary data.</text>
</comment>
<name>A0A7J9NJA2_GOSSC</name>
<dbReference type="EMBL" id="JABFAF010280097">
    <property type="protein sequence ID" value="MBA0881919.1"/>
    <property type="molecule type" value="Genomic_DNA"/>
</dbReference>
<keyword evidence="2" id="KW-0148">Chlorophyll</keyword>
<protein>
    <submittedName>
        <fullName evidence="10">Uncharacterized protein</fullName>
    </submittedName>
</protein>
<organism evidence="10 11">
    <name type="scientific">Gossypium schwendimanii</name>
    <name type="common">Cotton</name>
    <dbReference type="NCBI Taxonomy" id="34291"/>
    <lineage>
        <taxon>Eukaryota</taxon>
        <taxon>Viridiplantae</taxon>
        <taxon>Streptophyta</taxon>
        <taxon>Embryophyta</taxon>
        <taxon>Tracheophyta</taxon>
        <taxon>Spermatophyta</taxon>
        <taxon>Magnoliopsida</taxon>
        <taxon>eudicotyledons</taxon>
        <taxon>Gunneridae</taxon>
        <taxon>Pentapetalae</taxon>
        <taxon>rosids</taxon>
        <taxon>malvids</taxon>
        <taxon>Malvales</taxon>
        <taxon>Malvaceae</taxon>
        <taxon>Malvoideae</taxon>
        <taxon>Gossypium</taxon>
    </lineage>
</organism>
<keyword evidence="4" id="KW-0934">Plastid</keyword>
<dbReference type="AlphaFoldDB" id="A0A7J9NJA2"/>
<evidence type="ECO:0000256" key="3">
    <source>
        <dbReference type="ARBA" id="ARBA00022531"/>
    </source>
</evidence>
<keyword evidence="8" id="KW-0472">Membrane</keyword>
<evidence type="ECO:0000313" key="11">
    <source>
        <dbReference type="Proteomes" id="UP000593576"/>
    </source>
</evidence>
<evidence type="ECO:0000256" key="8">
    <source>
        <dbReference type="ARBA" id="ARBA00023136"/>
    </source>
</evidence>
<dbReference type="GO" id="GO:0009523">
    <property type="term" value="C:photosystem II"/>
    <property type="evidence" value="ECO:0007669"/>
    <property type="project" value="UniProtKB-KW"/>
</dbReference>
<evidence type="ECO:0000256" key="6">
    <source>
        <dbReference type="ARBA" id="ARBA00022989"/>
    </source>
</evidence>
<evidence type="ECO:0000256" key="5">
    <source>
        <dbReference type="ARBA" id="ARBA00022692"/>
    </source>
</evidence>
<comment type="subcellular location">
    <subcellularLocation>
        <location evidence="1">Membrane</location>
        <topology evidence="1">Multi-pass membrane protein</topology>
    </subcellularLocation>
</comment>
<evidence type="ECO:0000256" key="2">
    <source>
        <dbReference type="ARBA" id="ARBA00022494"/>
    </source>
</evidence>